<evidence type="ECO:0000313" key="2">
    <source>
        <dbReference type="EMBL" id="MCD7458935.1"/>
    </source>
</evidence>
<comment type="caution">
    <text evidence="2">The sequence shown here is derived from an EMBL/GenBank/DDBJ whole genome shotgun (WGS) entry which is preliminary data.</text>
</comment>
<dbReference type="Proteomes" id="UP000823775">
    <property type="component" value="Unassembled WGS sequence"/>
</dbReference>
<feature type="region of interest" description="Disordered" evidence="1">
    <location>
        <begin position="40"/>
        <end position="75"/>
    </location>
</feature>
<feature type="compositionally biased region" description="Basic and acidic residues" evidence="1">
    <location>
        <begin position="55"/>
        <end position="66"/>
    </location>
</feature>
<gene>
    <name evidence="2" type="ORF">HAX54_039658</name>
</gene>
<name>A0ABS8SJF2_DATST</name>
<evidence type="ECO:0000256" key="1">
    <source>
        <dbReference type="SAM" id="MobiDB-lite"/>
    </source>
</evidence>
<evidence type="ECO:0000313" key="3">
    <source>
        <dbReference type="Proteomes" id="UP000823775"/>
    </source>
</evidence>
<proteinExistence type="predicted"/>
<reference evidence="2 3" key="1">
    <citation type="journal article" date="2021" name="BMC Genomics">
        <title>Datura genome reveals duplications of psychoactive alkaloid biosynthetic genes and high mutation rate following tissue culture.</title>
        <authorList>
            <person name="Rajewski A."/>
            <person name="Carter-House D."/>
            <person name="Stajich J."/>
            <person name="Litt A."/>
        </authorList>
    </citation>
    <scope>NUCLEOTIDE SEQUENCE [LARGE SCALE GENOMIC DNA]</scope>
    <source>
        <strain evidence="2">AR-01</strain>
    </source>
</reference>
<protein>
    <submittedName>
        <fullName evidence="2">Uncharacterized protein</fullName>
    </submittedName>
</protein>
<organism evidence="2 3">
    <name type="scientific">Datura stramonium</name>
    <name type="common">Jimsonweed</name>
    <name type="synonym">Common thornapple</name>
    <dbReference type="NCBI Taxonomy" id="4076"/>
    <lineage>
        <taxon>Eukaryota</taxon>
        <taxon>Viridiplantae</taxon>
        <taxon>Streptophyta</taxon>
        <taxon>Embryophyta</taxon>
        <taxon>Tracheophyta</taxon>
        <taxon>Spermatophyta</taxon>
        <taxon>Magnoliopsida</taxon>
        <taxon>eudicotyledons</taxon>
        <taxon>Gunneridae</taxon>
        <taxon>Pentapetalae</taxon>
        <taxon>asterids</taxon>
        <taxon>lamiids</taxon>
        <taxon>Solanales</taxon>
        <taxon>Solanaceae</taxon>
        <taxon>Solanoideae</taxon>
        <taxon>Datureae</taxon>
        <taxon>Datura</taxon>
    </lineage>
</organism>
<accession>A0ABS8SJF2</accession>
<sequence length="141" mass="15826">MGKELIDSSSPKIVESVPIKKFDEYAKLRADRMTIDKDAIEVGDMKESESEDSEDSAKAMERHVEAATDAPQTKAPESIWEKRFTLLEEDVSVMRASMQGLNMKIDEITIQNDKSEKKVMAWLRALGRACKIDTDIVSDTG</sequence>
<keyword evidence="3" id="KW-1185">Reference proteome</keyword>
<dbReference type="EMBL" id="JACEIK010000552">
    <property type="protein sequence ID" value="MCD7458935.1"/>
    <property type="molecule type" value="Genomic_DNA"/>
</dbReference>